<dbReference type="InterPro" id="IPR051476">
    <property type="entry name" value="Bac_ResReg_Asp_Phosphatase"/>
</dbReference>
<dbReference type="SUPFAM" id="SSF48452">
    <property type="entry name" value="TPR-like"/>
    <property type="match status" value="1"/>
</dbReference>
<dbReference type="AlphaFoldDB" id="A0A8J6GKC2"/>
<evidence type="ECO:0000313" key="9">
    <source>
        <dbReference type="EMBL" id="KAH0511922.1"/>
    </source>
</evidence>
<dbReference type="SMART" id="SM00028">
    <property type="entry name" value="TPR"/>
    <property type="match status" value="3"/>
</dbReference>
<feature type="repeat" description="TPR" evidence="7">
    <location>
        <begin position="166"/>
        <end position="199"/>
    </location>
</feature>
<dbReference type="PANTHER" id="PTHR46630:SF1">
    <property type="entry name" value="TETRATRICOPEPTIDE REPEAT PROTEIN 29"/>
    <property type="match status" value="1"/>
</dbReference>
<dbReference type="PANTHER" id="PTHR46630">
    <property type="entry name" value="TETRATRICOPEPTIDE REPEAT PROTEIN 29"/>
    <property type="match status" value="1"/>
</dbReference>
<evidence type="ECO:0000256" key="5">
    <source>
        <dbReference type="ARBA" id="ARBA00040665"/>
    </source>
</evidence>
<name>A0A8J6GKC2_MICOH</name>
<organism evidence="9 10">
    <name type="scientific">Microtus ochrogaster</name>
    <name type="common">Prairie vole</name>
    <dbReference type="NCBI Taxonomy" id="79684"/>
    <lineage>
        <taxon>Eukaryota</taxon>
        <taxon>Metazoa</taxon>
        <taxon>Chordata</taxon>
        <taxon>Craniata</taxon>
        <taxon>Vertebrata</taxon>
        <taxon>Euteleostomi</taxon>
        <taxon>Mammalia</taxon>
        <taxon>Eutheria</taxon>
        <taxon>Euarchontoglires</taxon>
        <taxon>Glires</taxon>
        <taxon>Rodentia</taxon>
        <taxon>Myomorpha</taxon>
        <taxon>Muroidea</taxon>
        <taxon>Cricetidae</taxon>
        <taxon>Arvicolinae</taxon>
        <taxon>Microtus</taxon>
    </lineage>
</organism>
<feature type="compositionally biased region" description="Basic and acidic residues" evidence="8">
    <location>
        <begin position="269"/>
        <end position="299"/>
    </location>
</feature>
<feature type="region of interest" description="Disordered" evidence="8">
    <location>
        <begin position="262"/>
        <end position="328"/>
    </location>
</feature>
<dbReference type="GO" id="GO:0005737">
    <property type="term" value="C:cytoplasm"/>
    <property type="evidence" value="ECO:0007669"/>
    <property type="project" value="UniProtKB-SubCell"/>
</dbReference>
<keyword evidence="2" id="KW-0963">Cytoplasm</keyword>
<evidence type="ECO:0000256" key="6">
    <source>
        <dbReference type="ARBA" id="ARBA00044739"/>
    </source>
</evidence>
<dbReference type="Proteomes" id="UP000710432">
    <property type="component" value="Unassembled WGS sequence"/>
</dbReference>
<comment type="subcellular location">
    <subcellularLocation>
        <location evidence="1">Cytoplasm</location>
    </subcellularLocation>
</comment>
<protein>
    <recommendedName>
        <fullName evidence="5">Tetratricopeptide repeat protein 29</fullName>
    </recommendedName>
</protein>
<dbReference type="GO" id="GO:0036126">
    <property type="term" value="C:sperm flagellum"/>
    <property type="evidence" value="ECO:0007669"/>
    <property type="project" value="TreeGrafter"/>
</dbReference>
<evidence type="ECO:0000313" key="10">
    <source>
        <dbReference type="Proteomes" id="UP000710432"/>
    </source>
</evidence>
<feature type="repeat" description="TPR" evidence="7">
    <location>
        <begin position="126"/>
        <end position="159"/>
    </location>
</feature>
<dbReference type="GO" id="GO:0003341">
    <property type="term" value="P:cilium movement"/>
    <property type="evidence" value="ECO:0007669"/>
    <property type="project" value="TreeGrafter"/>
</dbReference>
<evidence type="ECO:0000256" key="1">
    <source>
        <dbReference type="ARBA" id="ARBA00004496"/>
    </source>
</evidence>
<comment type="caution">
    <text evidence="9">The sequence shown here is derived from an EMBL/GenBank/DDBJ whole genome shotgun (WGS) entry which is preliminary data.</text>
</comment>
<dbReference type="Gene3D" id="1.25.40.10">
    <property type="entry name" value="Tetratricopeptide repeat domain"/>
    <property type="match status" value="2"/>
</dbReference>
<sequence>MNGSCSAGELLEAAQHYEAFHELTQGRIWKDETGHYLNLLACESLVRTYRLLSDRMLENKEYKQAIKILIKASEIAEEGNDRSMEGEAALYLGSAYLAAGEYETALTVLRRYSEIATSMDDDLNLGRAYEAIAKVLQSQGQMTEAIKYLEKVVKIARNNFQSLDVIRASTMLGDIYNEKGQYSKASEYFQQAFSTTVELMKTALMDETKVHYGIARAHQLMLTMTGYIESADMDSLNCLLSWKESRTQVKYDPVLGKETFQPNSCQKTTEWKEGEGKGKKGNRKREEEEEGKKEEEKKKEKEKKKKKRNETVKRHTEIVPLKIWLATG</sequence>
<dbReference type="InterPro" id="IPR011990">
    <property type="entry name" value="TPR-like_helical_dom_sf"/>
</dbReference>
<evidence type="ECO:0000256" key="3">
    <source>
        <dbReference type="ARBA" id="ARBA00022737"/>
    </source>
</evidence>
<evidence type="ECO:0000256" key="4">
    <source>
        <dbReference type="ARBA" id="ARBA00022803"/>
    </source>
</evidence>
<dbReference type="EMBL" id="JAATJU010022121">
    <property type="protein sequence ID" value="KAH0511922.1"/>
    <property type="molecule type" value="Genomic_DNA"/>
</dbReference>
<evidence type="ECO:0000256" key="7">
    <source>
        <dbReference type="PROSITE-ProRule" id="PRU00339"/>
    </source>
</evidence>
<keyword evidence="4 7" id="KW-0802">TPR repeat</keyword>
<accession>A0A8J6GKC2</accession>
<dbReference type="InterPro" id="IPR019734">
    <property type="entry name" value="TPR_rpt"/>
</dbReference>
<reference evidence="9" key="1">
    <citation type="submission" date="2020-03" db="EMBL/GenBank/DDBJ databases">
        <title>Studies in the Genomics of Life Span.</title>
        <authorList>
            <person name="Glass D."/>
        </authorList>
    </citation>
    <scope>NUCLEOTIDE SEQUENCE</scope>
    <source>
        <strain evidence="9">LTLLF</strain>
        <tissue evidence="9">Muscle</tissue>
    </source>
</reference>
<evidence type="ECO:0000256" key="8">
    <source>
        <dbReference type="SAM" id="MobiDB-lite"/>
    </source>
</evidence>
<keyword evidence="3" id="KW-0677">Repeat</keyword>
<proteinExistence type="predicted"/>
<dbReference type="Pfam" id="PF13424">
    <property type="entry name" value="TPR_12"/>
    <property type="match status" value="2"/>
</dbReference>
<evidence type="ECO:0000256" key="2">
    <source>
        <dbReference type="ARBA" id="ARBA00022490"/>
    </source>
</evidence>
<comment type="function">
    <text evidence="6">Axonemal protein which is implicated in axonemal and/or peri-axonemal structure assembly and regulates flagellum assembly and beating and therefore sperm motility.</text>
</comment>
<dbReference type="PROSITE" id="PS50005">
    <property type="entry name" value="TPR"/>
    <property type="match status" value="2"/>
</dbReference>
<gene>
    <name evidence="9" type="ORF">LTLLF_147375</name>
</gene>